<gene>
    <name evidence="2" type="ORF">FHS11_001461</name>
</gene>
<name>A0A839SCJ3_9SPHI</name>
<dbReference type="InterPro" id="IPR025665">
    <property type="entry name" value="Beta-barrel_OMP_2"/>
</dbReference>
<dbReference type="Proteomes" id="UP000539265">
    <property type="component" value="Unassembled WGS sequence"/>
</dbReference>
<proteinExistence type="predicted"/>
<feature type="domain" description="Outer membrane protein beta-barrel" evidence="1">
    <location>
        <begin position="8"/>
        <end position="154"/>
    </location>
</feature>
<protein>
    <recommendedName>
        <fullName evidence="1">Outer membrane protein beta-barrel domain-containing protein</fullName>
    </recommendedName>
</protein>
<organism evidence="2 3">
    <name type="scientific">Mucilaginibacter gotjawali</name>
    <dbReference type="NCBI Taxonomy" id="1550579"/>
    <lineage>
        <taxon>Bacteria</taxon>
        <taxon>Pseudomonadati</taxon>
        <taxon>Bacteroidota</taxon>
        <taxon>Sphingobacteriia</taxon>
        <taxon>Sphingobacteriales</taxon>
        <taxon>Sphingobacteriaceae</taxon>
        <taxon>Mucilaginibacter</taxon>
    </lineage>
</organism>
<accession>A0A839SCJ3</accession>
<dbReference type="Pfam" id="PF13568">
    <property type="entry name" value="OMP_b-brl_2"/>
    <property type="match status" value="1"/>
</dbReference>
<sequence>MSTLSLTGPGFTNYGKYLPGFNAGGIVNIEFSNFTIQPGLFYSTKGEQITLLFVDANQQNPQKATLTYRLNFIELPINFLYKIVKLQDGNLHIGGGPYLGYGISANSSINGTNTSLSYSKYYRNPDYGINFIVGAEFINKFIVDAGYGLGFANLGGGSTPQNRVFSFSVGYLFR</sequence>
<reference evidence="2" key="1">
    <citation type="submission" date="2020-08" db="EMBL/GenBank/DDBJ databases">
        <title>Genomic Encyclopedia of Type Strains, Phase III (KMG-III): the genomes of soil and plant-associated and newly described type strains.</title>
        <authorList>
            <person name="Whitman W."/>
        </authorList>
    </citation>
    <scope>NUCLEOTIDE SEQUENCE [LARGE SCALE GENOMIC DNA]</scope>
    <source>
        <strain evidence="2">CECT 8628</strain>
    </source>
</reference>
<dbReference type="EMBL" id="JACHWX010000003">
    <property type="protein sequence ID" value="MBB3055044.1"/>
    <property type="molecule type" value="Genomic_DNA"/>
</dbReference>
<evidence type="ECO:0000259" key="1">
    <source>
        <dbReference type="Pfam" id="PF13568"/>
    </source>
</evidence>
<evidence type="ECO:0000313" key="2">
    <source>
        <dbReference type="EMBL" id="MBB3055044.1"/>
    </source>
</evidence>
<evidence type="ECO:0000313" key="3">
    <source>
        <dbReference type="Proteomes" id="UP000539265"/>
    </source>
</evidence>
<dbReference type="AlphaFoldDB" id="A0A839SCJ3"/>
<comment type="caution">
    <text evidence="2">The sequence shown here is derived from an EMBL/GenBank/DDBJ whole genome shotgun (WGS) entry which is preliminary data.</text>
</comment>
<keyword evidence="3" id="KW-1185">Reference proteome</keyword>